<protein>
    <submittedName>
        <fullName evidence="2">Uncharacterized protein</fullName>
    </submittedName>
</protein>
<name>A0A0M0LSP5_9EUKA</name>
<proteinExistence type="predicted"/>
<dbReference type="EMBL" id="JWZX01000070">
    <property type="protein sequence ID" value="KOO53778.1"/>
    <property type="molecule type" value="Genomic_DNA"/>
</dbReference>
<accession>A0A0M0LSP5</accession>
<evidence type="ECO:0000313" key="3">
    <source>
        <dbReference type="Proteomes" id="UP000037460"/>
    </source>
</evidence>
<organism evidence="2 3">
    <name type="scientific">Chrysochromulina tobinii</name>
    <dbReference type="NCBI Taxonomy" id="1460289"/>
    <lineage>
        <taxon>Eukaryota</taxon>
        <taxon>Haptista</taxon>
        <taxon>Haptophyta</taxon>
        <taxon>Prymnesiophyceae</taxon>
        <taxon>Prymnesiales</taxon>
        <taxon>Chrysochromulinaceae</taxon>
        <taxon>Chrysochromulina</taxon>
    </lineage>
</organism>
<gene>
    <name evidence="2" type="ORF">Ctob_014167</name>
</gene>
<feature type="region of interest" description="Disordered" evidence="1">
    <location>
        <begin position="46"/>
        <end position="70"/>
    </location>
</feature>
<evidence type="ECO:0000313" key="2">
    <source>
        <dbReference type="EMBL" id="KOO53778.1"/>
    </source>
</evidence>
<sequence length="204" mass="22030">MHPDIVLQQEGVDAEAAHASFVAVSAAFEAVLDELEADAALGAGRTTAPSAAARGGGAKPRKRRTSTVKDASGVRHKSLGEVLCEVLREDPSSARHVWEDVVAQQCEVRETMLDELFRACASNGEGLPGALAILRDATRRGLVSTRVREAAMVSLIKWCKEDADSFRAILAEVNEQEKTPETIEMLSNANFLYSGYADGYNIKR</sequence>
<comment type="caution">
    <text evidence="2">The sequence shown here is derived from an EMBL/GenBank/DDBJ whole genome shotgun (WGS) entry which is preliminary data.</text>
</comment>
<dbReference type="AlphaFoldDB" id="A0A0M0LSP5"/>
<keyword evidence="3" id="KW-1185">Reference proteome</keyword>
<reference evidence="3" key="1">
    <citation type="journal article" date="2015" name="PLoS Genet.">
        <title>Genome Sequence and Transcriptome Analyses of Chrysochromulina tobin: Metabolic Tools for Enhanced Algal Fitness in the Prominent Order Prymnesiales (Haptophyceae).</title>
        <authorList>
            <person name="Hovde B.T."/>
            <person name="Deodato C.R."/>
            <person name="Hunsperger H.M."/>
            <person name="Ryken S.A."/>
            <person name="Yost W."/>
            <person name="Jha R.K."/>
            <person name="Patterson J."/>
            <person name="Monnat R.J. Jr."/>
            <person name="Barlow S.B."/>
            <person name="Starkenburg S.R."/>
            <person name="Cattolico R.A."/>
        </authorList>
    </citation>
    <scope>NUCLEOTIDE SEQUENCE</scope>
    <source>
        <strain evidence="3">CCMP291</strain>
    </source>
</reference>
<evidence type="ECO:0000256" key="1">
    <source>
        <dbReference type="SAM" id="MobiDB-lite"/>
    </source>
</evidence>
<dbReference type="Proteomes" id="UP000037460">
    <property type="component" value="Unassembled WGS sequence"/>
</dbReference>